<dbReference type="InterPro" id="IPR036259">
    <property type="entry name" value="MFS_trans_sf"/>
</dbReference>
<dbReference type="PROSITE" id="PS00217">
    <property type="entry name" value="SUGAR_TRANSPORT_2"/>
    <property type="match status" value="1"/>
</dbReference>
<comment type="subcellular location">
    <subcellularLocation>
        <location evidence="1">Cell membrane</location>
        <topology evidence="1">Multi-pass membrane protein</topology>
    </subcellularLocation>
</comment>
<sequence>MDIRQLLRTSPMTRYQWAVVAICLFAVAVDGFDVFAMGFVLPRLPHGFVDSDRARGFLLSCGLAGMATGSFLLAPIADRVGRRRLVICALTVTLVGVVGSAAAGDVQVLIAARAITGFGIGGLVPSLVVIVQEYSSDQRRGLVTGIYLTGMPLGALVGGAIGASVVTLCGGSWRAIFVVGVALTGLALSAIVIWVPESVDYLYSVGTKTARARIVAIATRLGIEADRTGAHGALAAAPLDPPPAGLFAAGAWRTTVLLSVTQAMLMAAWYFLNTWTPQLVKVSSGSTGQATAAGLLLSLGGVIGSVLLGAATLRYRLSGVLWTTAVAAAVIIAGFAALFTVPTVAIVLTAAVGMAVNCAVTAVAVATPMAYPVRSRSAGTGWVLGVGRLGSIVAPILVGYLLAVFSPQSIYFLTALPVMVAAATGLALRPVLDGADRRVGPASSPVVGLQLTSSERNCTARPR</sequence>
<dbReference type="PROSITE" id="PS50850">
    <property type="entry name" value="MFS"/>
    <property type="match status" value="1"/>
</dbReference>
<keyword evidence="2 5" id="KW-0812">Transmembrane</keyword>
<dbReference type="Proteomes" id="UP000733379">
    <property type="component" value="Unassembled WGS sequence"/>
</dbReference>
<feature type="transmembrane region" description="Helical" evidence="5">
    <location>
        <begin position="292"/>
        <end position="313"/>
    </location>
</feature>
<keyword evidence="3 5" id="KW-1133">Transmembrane helix</keyword>
<feature type="transmembrane region" description="Helical" evidence="5">
    <location>
        <begin position="54"/>
        <end position="73"/>
    </location>
</feature>
<evidence type="ECO:0000313" key="7">
    <source>
        <dbReference type="EMBL" id="MBU3067764.1"/>
    </source>
</evidence>
<feature type="transmembrane region" description="Helical" evidence="5">
    <location>
        <begin position="142"/>
        <end position="166"/>
    </location>
</feature>
<dbReference type="InterPro" id="IPR011701">
    <property type="entry name" value="MFS"/>
</dbReference>
<dbReference type="InterPro" id="IPR020846">
    <property type="entry name" value="MFS_dom"/>
</dbReference>
<feature type="transmembrane region" description="Helical" evidence="5">
    <location>
        <begin position="255"/>
        <end position="272"/>
    </location>
</feature>
<feature type="transmembrane region" description="Helical" evidence="5">
    <location>
        <begin position="409"/>
        <end position="428"/>
    </location>
</feature>
<evidence type="ECO:0000256" key="1">
    <source>
        <dbReference type="ARBA" id="ARBA00004651"/>
    </source>
</evidence>
<evidence type="ECO:0000256" key="5">
    <source>
        <dbReference type="SAM" id="Phobius"/>
    </source>
</evidence>
<evidence type="ECO:0000256" key="4">
    <source>
        <dbReference type="ARBA" id="ARBA00023136"/>
    </source>
</evidence>
<proteinExistence type="predicted"/>
<keyword evidence="4 5" id="KW-0472">Membrane</keyword>
<accession>A0ABS6BBV9</accession>
<protein>
    <submittedName>
        <fullName evidence="7">MFS transporter</fullName>
    </submittedName>
</protein>
<dbReference type="PROSITE" id="PS00216">
    <property type="entry name" value="SUGAR_TRANSPORT_1"/>
    <property type="match status" value="1"/>
</dbReference>
<dbReference type="EMBL" id="JAHKNI010000025">
    <property type="protein sequence ID" value="MBU3067764.1"/>
    <property type="molecule type" value="Genomic_DNA"/>
</dbReference>
<feature type="transmembrane region" description="Helical" evidence="5">
    <location>
        <begin position="345"/>
        <end position="370"/>
    </location>
</feature>
<feature type="transmembrane region" description="Helical" evidence="5">
    <location>
        <begin position="172"/>
        <end position="195"/>
    </location>
</feature>
<dbReference type="Gene3D" id="1.20.1250.20">
    <property type="entry name" value="MFS general substrate transporter like domains"/>
    <property type="match status" value="1"/>
</dbReference>
<name>A0ABS6BBV9_9NOCA</name>
<dbReference type="RefSeq" id="WP_215923845.1">
    <property type="nucleotide sequence ID" value="NZ_JAHKNI010000025.1"/>
</dbReference>
<evidence type="ECO:0000313" key="8">
    <source>
        <dbReference type="Proteomes" id="UP000733379"/>
    </source>
</evidence>
<gene>
    <name evidence="7" type="ORF">KO481_40380</name>
</gene>
<dbReference type="SUPFAM" id="SSF103473">
    <property type="entry name" value="MFS general substrate transporter"/>
    <property type="match status" value="1"/>
</dbReference>
<dbReference type="PANTHER" id="PTHR23508:SF10">
    <property type="entry name" value="CARBOXYLIC ACID TRANSPORTER PROTEIN HOMOLOG"/>
    <property type="match status" value="1"/>
</dbReference>
<comment type="caution">
    <text evidence="7">The sequence shown here is derived from an EMBL/GenBank/DDBJ whole genome shotgun (WGS) entry which is preliminary data.</text>
</comment>
<evidence type="ECO:0000256" key="2">
    <source>
        <dbReference type="ARBA" id="ARBA00022692"/>
    </source>
</evidence>
<feature type="transmembrane region" description="Helical" evidence="5">
    <location>
        <begin position="85"/>
        <end position="104"/>
    </location>
</feature>
<reference evidence="7 8" key="1">
    <citation type="submission" date="2021-06" db="EMBL/GenBank/DDBJ databases">
        <title>Actinomycetes sequencing.</title>
        <authorList>
            <person name="Shan Q."/>
        </authorList>
    </citation>
    <scope>NUCLEOTIDE SEQUENCE [LARGE SCALE GENOMIC DNA]</scope>
    <source>
        <strain evidence="7 8">NEAU-G5</strain>
    </source>
</reference>
<feature type="transmembrane region" description="Helical" evidence="5">
    <location>
        <begin position="320"/>
        <end position="339"/>
    </location>
</feature>
<dbReference type="InterPro" id="IPR005829">
    <property type="entry name" value="Sugar_transporter_CS"/>
</dbReference>
<evidence type="ECO:0000256" key="3">
    <source>
        <dbReference type="ARBA" id="ARBA00022989"/>
    </source>
</evidence>
<evidence type="ECO:0000259" key="6">
    <source>
        <dbReference type="PROSITE" id="PS50850"/>
    </source>
</evidence>
<feature type="domain" description="Major facilitator superfamily (MFS) profile" evidence="6">
    <location>
        <begin position="19"/>
        <end position="433"/>
    </location>
</feature>
<feature type="transmembrane region" description="Helical" evidence="5">
    <location>
        <begin position="20"/>
        <end position="42"/>
    </location>
</feature>
<dbReference type="PANTHER" id="PTHR23508">
    <property type="entry name" value="CARBOXYLIC ACID TRANSPORTER PROTEIN HOMOLOG"/>
    <property type="match status" value="1"/>
</dbReference>
<organism evidence="7 8">
    <name type="scientific">Nocardia albiluteola</name>
    <dbReference type="NCBI Taxonomy" id="2842303"/>
    <lineage>
        <taxon>Bacteria</taxon>
        <taxon>Bacillati</taxon>
        <taxon>Actinomycetota</taxon>
        <taxon>Actinomycetes</taxon>
        <taxon>Mycobacteriales</taxon>
        <taxon>Nocardiaceae</taxon>
        <taxon>Nocardia</taxon>
    </lineage>
</organism>
<dbReference type="Pfam" id="PF07690">
    <property type="entry name" value="MFS_1"/>
    <property type="match status" value="1"/>
</dbReference>
<feature type="transmembrane region" description="Helical" evidence="5">
    <location>
        <begin position="110"/>
        <end position="130"/>
    </location>
</feature>
<keyword evidence="8" id="KW-1185">Reference proteome</keyword>
<feature type="transmembrane region" description="Helical" evidence="5">
    <location>
        <begin position="382"/>
        <end position="403"/>
    </location>
</feature>